<sequence>MRKTYLVFLMVERLLLLVVVLFFCCGPRIGSDLGAQKEEIEDRLMRLESRTAQLEIDCDKSTNAPRP</sequence>
<gene>
    <name evidence="2" type="ORF">LCGC14_0429240</name>
</gene>
<accession>A0A0F9VAR4</accession>
<proteinExistence type="predicted"/>
<comment type="caution">
    <text evidence="2">The sequence shown here is derived from an EMBL/GenBank/DDBJ whole genome shotgun (WGS) entry which is preliminary data.</text>
</comment>
<dbReference type="AlphaFoldDB" id="A0A0F9VAR4"/>
<evidence type="ECO:0000256" key="1">
    <source>
        <dbReference type="SAM" id="Coils"/>
    </source>
</evidence>
<reference evidence="2" key="1">
    <citation type="journal article" date="2015" name="Nature">
        <title>Complex archaea that bridge the gap between prokaryotes and eukaryotes.</title>
        <authorList>
            <person name="Spang A."/>
            <person name="Saw J.H."/>
            <person name="Jorgensen S.L."/>
            <person name="Zaremba-Niedzwiedzka K."/>
            <person name="Martijn J."/>
            <person name="Lind A.E."/>
            <person name="van Eijk R."/>
            <person name="Schleper C."/>
            <person name="Guy L."/>
            <person name="Ettema T.J."/>
        </authorList>
    </citation>
    <scope>NUCLEOTIDE SEQUENCE</scope>
</reference>
<protein>
    <submittedName>
        <fullName evidence="2">Uncharacterized protein</fullName>
    </submittedName>
</protein>
<dbReference type="EMBL" id="LAZR01000400">
    <property type="protein sequence ID" value="KKN70651.1"/>
    <property type="molecule type" value="Genomic_DNA"/>
</dbReference>
<name>A0A0F9VAR4_9ZZZZ</name>
<evidence type="ECO:0000313" key="2">
    <source>
        <dbReference type="EMBL" id="KKN70651.1"/>
    </source>
</evidence>
<feature type="coiled-coil region" evidence="1">
    <location>
        <begin position="30"/>
        <end position="57"/>
    </location>
</feature>
<organism evidence="2">
    <name type="scientific">marine sediment metagenome</name>
    <dbReference type="NCBI Taxonomy" id="412755"/>
    <lineage>
        <taxon>unclassified sequences</taxon>
        <taxon>metagenomes</taxon>
        <taxon>ecological metagenomes</taxon>
    </lineage>
</organism>
<keyword evidence="1" id="KW-0175">Coiled coil</keyword>